<keyword evidence="2 7" id="KW-0560">Oxidoreductase</keyword>
<evidence type="ECO:0000256" key="3">
    <source>
        <dbReference type="ARBA" id="ARBA00023008"/>
    </source>
</evidence>
<feature type="domain" description="Plastocyanin-like" evidence="6">
    <location>
        <begin position="175"/>
        <end position="282"/>
    </location>
</feature>
<dbReference type="InterPro" id="IPR011706">
    <property type="entry name" value="Cu-oxidase_C"/>
</dbReference>
<dbReference type="Pfam" id="PF07732">
    <property type="entry name" value="Cu-oxidase_3"/>
    <property type="match status" value="1"/>
</dbReference>
<dbReference type="Pfam" id="PF00394">
    <property type="entry name" value="Cu-oxidase"/>
    <property type="match status" value="1"/>
</dbReference>
<comment type="caution">
    <text evidence="7">The sequence shown here is derived from an EMBL/GenBank/DDBJ whole genome shotgun (WGS) entry which is preliminary data.</text>
</comment>
<evidence type="ECO:0000313" key="7">
    <source>
        <dbReference type="EMBL" id="KEQ57057.1"/>
    </source>
</evidence>
<dbReference type="InterPro" id="IPR011707">
    <property type="entry name" value="Cu-oxidase-like_N"/>
</dbReference>
<dbReference type="PANTHER" id="PTHR11709:SF394">
    <property type="entry name" value="FI03373P-RELATED"/>
    <property type="match status" value="1"/>
</dbReference>
<keyword evidence="3" id="KW-0186">Copper</keyword>
<dbReference type="InterPro" id="IPR008972">
    <property type="entry name" value="Cupredoxin"/>
</dbReference>
<protein>
    <submittedName>
        <fullName evidence="7">Blue copper oxidase CueO protein</fullName>
        <ecNumber evidence="7">1.3.3.5</ecNumber>
    </submittedName>
</protein>
<dbReference type="InterPro" id="IPR001117">
    <property type="entry name" value="Cu-oxidase_2nd"/>
</dbReference>
<dbReference type="EC" id="1.3.3.5" evidence="7"/>
<feature type="domain" description="Plastocyanin-like" evidence="4">
    <location>
        <begin position="287"/>
        <end position="405"/>
    </location>
</feature>
<organism evidence="7 8">
    <name type="scientific">Marine Group I thaumarchaeote SCGC AAA799-N04</name>
    <dbReference type="NCBI Taxonomy" id="1502293"/>
    <lineage>
        <taxon>Archaea</taxon>
        <taxon>Nitrososphaerota</taxon>
        <taxon>Marine Group I</taxon>
    </lineage>
</organism>
<feature type="domain" description="Plastocyanin-like" evidence="5">
    <location>
        <begin position="530"/>
        <end position="653"/>
    </location>
</feature>
<evidence type="ECO:0000259" key="4">
    <source>
        <dbReference type="Pfam" id="PF00394"/>
    </source>
</evidence>
<reference evidence="7 8" key="1">
    <citation type="submission" date="2014-06" db="EMBL/GenBank/DDBJ databases">
        <authorList>
            <person name="Ngugi D.K."/>
            <person name="Blom J."/>
            <person name="Alam I."/>
            <person name="Rashid M."/>
            <person name="Ba Alawi W."/>
            <person name="Zhang G."/>
            <person name="Hikmawan T."/>
            <person name="Guan Y."/>
            <person name="Antunes A."/>
            <person name="Siam R."/>
            <person name="ElDorry H."/>
            <person name="Bajic V."/>
            <person name="Stingl U."/>
        </authorList>
    </citation>
    <scope>NUCLEOTIDE SEQUENCE [LARGE SCALE GENOMIC DNA]</scope>
    <source>
        <strain evidence="7">SCGC AAA799-N04</strain>
    </source>
</reference>
<dbReference type="SUPFAM" id="SSF49503">
    <property type="entry name" value="Cupredoxins"/>
    <property type="match status" value="3"/>
</dbReference>
<dbReference type="Pfam" id="PF07731">
    <property type="entry name" value="Cu-oxidase_2"/>
    <property type="match status" value="1"/>
</dbReference>
<evidence type="ECO:0000259" key="5">
    <source>
        <dbReference type="Pfam" id="PF07731"/>
    </source>
</evidence>
<gene>
    <name evidence="7" type="primary">cueO</name>
    <name evidence="7" type="ORF">AAA799N04_00455</name>
</gene>
<dbReference type="InterPro" id="IPR045087">
    <property type="entry name" value="Cu-oxidase_fam"/>
</dbReference>
<dbReference type="PANTHER" id="PTHR11709">
    <property type="entry name" value="MULTI-COPPER OXIDASE"/>
    <property type="match status" value="1"/>
</dbReference>
<keyword evidence="8" id="KW-1185">Reference proteome</keyword>
<dbReference type="GO" id="GO:0005507">
    <property type="term" value="F:copper ion binding"/>
    <property type="evidence" value="ECO:0007669"/>
    <property type="project" value="InterPro"/>
</dbReference>
<dbReference type="CDD" id="cd04207">
    <property type="entry name" value="CuRO_3_LCC_like"/>
    <property type="match status" value="1"/>
</dbReference>
<dbReference type="Gene3D" id="2.60.40.420">
    <property type="entry name" value="Cupredoxins - blue copper proteins"/>
    <property type="match status" value="3"/>
</dbReference>
<dbReference type="CDD" id="cd13861">
    <property type="entry name" value="CuRO_1_CumA_like"/>
    <property type="match status" value="1"/>
</dbReference>
<dbReference type="AlphaFoldDB" id="A0A081RPD4"/>
<proteinExistence type="predicted"/>
<dbReference type="PATRIC" id="fig|1502293.3.peg.430"/>
<accession>A0A081RPD4</accession>
<sequence length="654" mass="75435">MFFGVIFFSQCIDNAYSQEWTDHNDSDPGLSKIPDWVKQVVRWWSEDTISDHEFANGLGFLIKEKVIEVDIRIVFGTTNQEILQTKDIEISVDKDIEIPDWIRNSAKWYTTGEIPEEHFLGGVEHLINENIISFGEKSEYDYEKIQNKLVANASPIYLENNQNVEFSVDKIEKIIDGEKVKMFGYNNQSPGPMLIANQGDTVTINVKNNLDIPTTTHWHGLRLDYKSDGVPHITQDPIQPGETFQYTLKFPDTGIYVYHPHTRTEMQVDMGLYGNILVQEKDDNYQNFQIPLILDDIKINEKNVIEYDEDVVDHVLMGRFGNTMLINGEPDYVLEVPQNEILKFYLTNTANTRTFNFQIEGQDLKLVTSDMSDYGESKFVDSVIISPFERRAVEVMIESPGVYDIIHLTPEKKYSIGKIIVNKSMIQPNDEFFNVSKNSEIKYEMSTFKKYFSIEPELELEFDLESTLDLSMHSMEHDHSIMEDSMQQDHQIVDSTMDHASIIAQGMSMDHHEDSMSHHGSDGIEWEDEMPNMNKMSNEKNTKWVLRDKNSGKEGLDIDFEVNVGDVKKIRLINSEDSIHPMQHPFHLHGQRFIVLSENGEMNSNLSWQDSVLVPKGKTIDILVEFSNPGEWLMHCHILEHHESEMTAKISVKS</sequence>
<evidence type="ECO:0000313" key="8">
    <source>
        <dbReference type="Proteomes" id="UP000028059"/>
    </source>
</evidence>
<dbReference type="Proteomes" id="UP000028059">
    <property type="component" value="Unassembled WGS sequence"/>
</dbReference>
<evidence type="ECO:0000256" key="1">
    <source>
        <dbReference type="ARBA" id="ARBA00022723"/>
    </source>
</evidence>
<evidence type="ECO:0000259" key="6">
    <source>
        <dbReference type="Pfam" id="PF07732"/>
    </source>
</evidence>
<dbReference type="GO" id="GO:0047705">
    <property type="term" value="F:bilirubin oxidase activity"/>
    <property type="evidence" value="ECO:0007669"/>
    <property type="project" value="UniProtKB-EC"/>
</dbReference>
<dbReference type="EMBL" id="JOKN01000005">
    <property type="protein sequence ID" value="KEQ57057.1"/>
    <property type="molecule type" value="Genomic_DNA"/>
</dbReference>
<evidence type="ECO:0000256" key="2">
    <source>
        <dbReference type="ARBA" id="ARBA00023002"/>
    </source>
</evidence>
<keyword evidence="1" id="KW-0479">Metal-binding</keyword>
<name>A0A081RPD4_9ARCH</name>